<dbReference type="Proteomes" id="UP001431783">
    <property type="component" value="Unassembled WGS sequence"/>
</dbReference>
<name>A0AAW1V1K0_9CUCU</name>
<evidence type="ECO:0000313" key="3">
    <source>
        <dbReference type="Proteomes" id="UP001431783"/>
    </source>
</evidence>
<accession>A0AAW1V1K0</accession>
<protein>
    <submittedName>
        <fullName evidence="2">Uncharacterized protein</fullName>
    </submittedName>
</protein>
<dbReference type="AlphaFoldDB" id="A0AAW1V1K0"/>
<comment type="caution">
    <text evidence="2">The sequence shown here is derived from an EMBL/GenBank/DDBJ whole genome shotgun (WGS) entry which is preliminary data.</text>
</comment>
<feature type="compositionally biased region" description="Polar residues" evidence="1">
    <location>
        <begin position="62"/>
        <end position="79"/>
    </location>
</feature>
<dbReference type="EMBL" id="JARQZJ010000099">
    <property type="protein sequence ID" value="KAK9886157.1"/>
    <property type="molecule type" value="Genomic_DNA"/>
</dbReference>
<sequence length="304" mass="32962">MESKSELERSVPPGLSPHQQVAWLQQQAKSQGLVIPNNLQQQTINSNALNQPNAGPTPVPPSGSSNIPQTPGLSPIQQNASLADPNQMKLKQIRLQQFSAQRDQIQKPLTSIQDPQSNILRVVGQASTPESPVPVQDPAVGQSPLIVNAKTKTALANMLSIRLQSGGSSVGATQETMAEPSAAGTLRLMTAQHNASLNANSRPLDLIALQQRRVISCPNSDIRPPLSQTLSVNSQNEPPQLQYSSRASLPVQHRPGPFYGHNPNLKLPSDLYFLGCVFVVVEVDEYLDEEMPNWVQKIEKHGGE</sequence>
<keyword evidence="3" id="KW-1185">Reference proteome</keyword>
<feature type="region of interest" description="Disordered" evidence="1">
    <location>
        <begin position="43"/>
        <end position="79"/>
    </location>
</feature>
<organism evidence="2 3">
    <name type="scientific">Henosepilachna vigintioctopunctata</name>
    <dbReference type="NCBI Taxonomy" id="420089"/>
    <lineage>
        <taxon>Eukaryota</taxon>
        <taxon>Metazoa</taxon>
        <taxon>Ecdysozoa</taxon>
        <taxon>Arthropoda</taxon>
        <taxon>Hexapoda</taxon>
        <taxon>Insecta</taxon>
        <taxon>Pterygota</taxon>
        <taxon>Neoptera</taxon>
        <taxon>Endopterygota</taxon>
        <taxon>Coleoptera</taxon>
        <taxon>Polyphaga</taxon>
        <taxon>Cucujiformia</taxon>
        <taxon>Coccinelloidea</taxon>
        <taxon>Coccinellidae</taxon>
        <taxon>Epilachninae</taxon>
        <taxon>Epilachnini</taxon>
        <taxon>Henosepilachna</taxon>
    </lineage>
</organism>
<gene>
    <name evidence="2" type="ORF">WA026_015669</name>
</gene>
<evidence type="ECO:0000313" key="2">
    <source>
        <dbReference type="EMBL" id="KAK9886157.1"/>
    </source>
</evidence>
<evidence type="ECO:0000256" key="1">
    <source>
        <dbReference type="SAM" id="MobiDB-lite"/>
    </source>
</evidence>
<proteinExistence type="predicted"/>
<feature type="region of interest" description="Disordered" evidence="1">
    <location>
        <begin position="1"/>
        <end position="23"/>
    </location>
</feature>
<feature type="compositionally biased region" description="Polar residues" evidence="1">
    <location>
        <begin position="43"/>
        <end position="54"/>
    </location>
</feature>
<reference evidence="2 3" key="1">
    <citation type="submission" date="2023-03" db="EMBL/GenBank/DDBJ databases">
        <title>Genome insight into feeding habits of ladybird beetles.</title>
        <authorList>
            <person name="Li H.-S."/>
            <person name="Huang Y.-H."/>
            <person name="Pang H."/>
        </authorList>
    </citation>
    <scope>NUCLEOTIDE SEQUENCE [LARGE SCALE GENOMIC DNA]</scope>
    <source>
        <strain evidence="2">SYSU_2023b</strain>
        <tissue evidence="2">Whole body</tissue>
    </source>
</reference>